<protein>
    <submittedName>
        <fullName evidence="1">Uncharacterized protein</fullName>
    </submittedName>
</protein>
<accession>A0AAX4I9Z1</accession>
<reference evidence="2" key="1">
    <citation type="journal article" date="2023" name="bioRxiv">
        <title>Complete genome of the Medicago anthracnose fungus, Colletotrichum destructivum, reveals a mini-chromosome-like region within a core chromosome.</title>
        <authorList>
            <person name="Lapalu N."/>
            <person name="Simon A."/>
            <person name="Lu A."/>
            <person name="Plaumann P.-L."/>
            <person name="Amselem J."/>
            <person name="Pigne S."/>
            <person name="Auger A."/>
            <person name="Koch C."/>
            <person name="Dallery J.-F."/>
            <person name="O'Connell R.J."/>
        </authorList>
    </citation>
    <scope>NUCLEOTIDE SEQUENCE [LARGE SCALE GENOMIC DNA]</scope>
    <source>
        <strain evidence="2">CBS 520.97</strain>
    </source>
</reference>
<evidence type="ECO:0000313" key="1">
    <source>
        <dbReference type="EMBL" id="WQF80217.1"/>
    </source>
</evidence>
<sequence length="71" mass="7518">MTKMIPHGPRLAFCLEAMSQAFAGVSGRNVASSLLIRAGHVARRHSEGDATELRVILTGTVVHGPTGNYDS</sequence>
<dbReference type="KEGG" id="cdet:87941734"/>
<dbReference type="GeneID" id="87941734"/>
<keyword evidence="2" id="KW-1185">Reference proteome</keyword>
<organism evidence="1 2">
    <name type="scientific">Colletotrichum destructivum</name>
    <dbReference type="NCBI Taxonomy" id="34406"/>
    <lineage>
        <taxon>Eukaryota</taxon>
        <taxon>Fungi</taxon>
        <taxon>Dikarya</taxon>
        <taxon>Ascomycota</taxon>
        <taxon>Pezizomycotina</taxon>
        <taxon>Sordariomycetes</taxon>
        <taxon>Hypocreomycetidae</taxon>
        <taxon>Glomerellales</taxon>
        <taxon>Glomerellaceae</taxon>
        <taxon>Colletotrichum</taxon>
        <taxon>Colletotrichum destructivum species complex</taxon>
    </lineage>
</organism>
<evidence type="ECO:0000313" key="2">
    <source>
        <dbReference type="Proteomes" id="UP001322277"/>
    </source>
</evidence>
<proteinExistence type="predicted"/>
<dbReference type="EMBL" id="CP137307">
    <property type="protein sequence ID" value="WQF80217.1"/>
    <property type="molecule type" value="Genomic_DNA"/>
</dbReference>
<gene>
    <name evidence="1" type="ORF">CDEST_05231</name>
</gene>
<dbReference type="Proteomes" id="UP001322277">
    <property type="component" value="Chromosome 3"/>
</dbReference>
<dbReference type="AlphaFoldDB" id="A0AAX4I9Z1"/>
<name>A0AAX4I9Z1_9PEZI</name>
<dbReference type="RefSeq" id="XP_062777441.1">
    <property type="nucleotide sequence ID" value="XM_062921390.1"/>
</dbReference>